<dbReference type="GO" id="GO:0031080">
    <property type="term" value="C:nuclear pore outer ring"/>
    <property type="evidence" value="ECO:0007669"/>
    <property type="project" value="TreeGrafter"/>
</dbReference>
<keyword evidence="10" id="KW-1185">Reference proteome</keyword>
<dbReference type="PANTHER" id="PTHR13003:SF2">
    <property type="entry name" value="NUCLEAR PORE COMPLEX PROTEIN NUP107"/>
    <property type="match status" value="1"/>
</dbReference>
<keyword evidence="6 7" id="KW-0539">Nucleus</keyword>
<dbReference type="AlphaFoldDB" id="A0A9W8Y5T5"/>
<evidence type="ECO:0000256" key="6">
    <source>
        <dbReference type="ARBA" id="ARBA00023242"/>
    </source>
</evidence>
<dbReference type="InterPro" id="IPR007252">
    <property type="entry name" value="Nup84/Nup107"/>
</dbReference>
<reference evidence="9" key="1">
    <citation type="submission" date="2022-10" db="EMBL/GenBank/DDBJ databases">
        <title>Tapping the CABI collections for fungal endophytes: first genome assemblies for Collariella, Neodidymelliopsis, Ascochyta clinopodiicola, Didymella pomorum, Didymosphaeria variabile, Neocosmospora piperis and Neocucurbitaria cava.</title>
        <authorList>
            <person name="Hill R."/>
        </authorList>
    </citation>
    <scope>NUCLEOTIDE SEQUENCE</scope>
    <source>
        <strain evidence="9">IMI 356814</strain>
    </source>
</reference>
<comment type="similarity">
    <text evidence="7">Belongs to the nucleoporin Nup84/Nup107 family.</text>
</comment>
<comment type="subcellular location">
    <subcellularLocation>
        <location evidence="7">Nucleus</location>
        <location evidence="7">Nuclear pore complex</location>
    </subcellularLocation>
    <subcellularLocation>
        <location evidence="7">Nucleus membrane</location>
    </subcellularLocation>
</comment>
<proteinExistence type="inferred from homology"/>
<feature type="region of interest" description="Disordered" evidence="8">
    <location>
        <begin position="120"/>
        <end position="150"/>
    </location>
</feature>
<comment type="caution">
    <text evidence="9">The sequence shown here is derived from an EMBL/GenBank/DDBJ whole genome shotgun (WGS) entry which is preliminary data.</text>
</comment>
<dbReference type="EMBL" id="JAPEUY010000011">
    <property type="protein sequence ID" value="KAJ4368293.1"/>
    <property type="molecule type" value="Genomic_DNA"/>
</dbReference>
<feature type="compositionally biased region" description="Low complexity" evidence="8">
    <location>
        <begin position="137"/>
        <end position="150"/>
    </location>
</feature>
<dbReference type="Gene3D" id="1.20.190.50">
    <property type="match status" value="1"/>
</dbReference>
<dbReference type="GO" id="GO:0006406">
    <property type="term" value="P:mRNA export from nucleus"/>
    <property type="evidence" value="ECO:0007669"/>
    <property type="project" value="TreeGrafter"/>
</dbReference>
<keyword evidence="5 7" id="KW-0906">Nuclear pore complex</keyword>
<evidence type="ECO:0000313" key="9">
    <source>
        <dbReference type="EMBL" id="KAJ4368293.1"/>
    </source>
</evidence>
<evidence type="ECO:0000256" key="4">
    <source>
        <dbReference type="ARBA" id="ARBA00023010"/>
    </source>
</evidence>
<dbReference type="OrthoDB" id="3098at2759"/>
<keyword evidence="4 7" id="KW-0811">Translocation</keyword>
<accession>A0A9W8Y5T5</accession>
<sequence>MAHGKDPTKYEPNLQPRSGSALSSGASRTTNGTAPSDPLQPLRAMADRVGKEVEKFAERVDHWHTHGNDSRRAKYQTTVKMVGKFRDLAESQVKELKKVNDAESKGDLTKSVRRRIQNMAEAPDNSNQGGFGQSLQSVAPSSDSGDASDSANLRELRQWQAELATWELVRLIIEQYHPEPGTDVAAEKKERLAKAGGTARYCKNSEIWDRFLLEDDQAREKAIVLRWLEQTAHNSESDIESITAELEAASGKGAHTWTSGWLDTKSKIKQAKRLEGTDQPLSPNVALKTADRTANLITQLDPDAATRQKRALEKPDEYYERALWMTCYEMMRRGVPWKKIVEWCHERNEAWRGVSMGAACEAHPNGGPNVAGPTVGYMFRRMCFYAARGARIPYEGAVYGLLSGDLKQVQAVCRSWDDHLYAHYNALLFSRFDTYLQQNYPNRVTESLAQKFVFQDAVANIGSWEESPRKVIDILKQQKPTANQSVSPIKLIQSALISRSADELMLKVGVAIADMLQEDERPQNLIIHPDSDIADRCGKPLGEERTFTAERWYQTLASDPHAFRILVHLFIAFRNGLRILSTEESDHEKCLAVDNIVAAYIEFLRTSHRMQLIPLYAAQLVSARTAHCLARVLPDIKHGEEQRRYVALLEQYRIDLIEVVAQTFTFAFRDSGFTHFHKEGYTVITHPIKQFSILERVTGPREQILWPGVRIKKVFDGSVIEPKDEAIIEALQWYHYAGKDYKQTFEHLKNAMIIFLLNGRLGAAEKVINDLSVESLSLSRTEALLGYPFDITTPGADEQNEQELNEHRDSLSTAARAAAIPQSRLPDAEEHLRIVNHLRTVSSEYYDLQQMVRLLVLFREWREEEEALIKSVNNERHKNQEGGPQAALKPDTKRTKELLDAITAIFDALIQSISDAPNRDIEYEESDDGWRLKKAFIPDIVMAYLSVLQSASYFLHREPAVQAMEVAVLVADPNNEWLQRVFLETGRMSELVDCLACVSKAMLRLTEHEPKKAEKKKRGSKGETLRIWDLGARDRV</sequence>
<evidence type="ECO:0000256" key="3">
    <source>
        <dbReference type="ARBA" id="ARBA00022927"/>
    </source>
</evidence>
<organism evidence="9 10">
    <name type="scientific">Neocucurbitaria cava</name>
    <dbReference type="NCBI Taxonomy" id="798079"/>
    <lineage>
        <taxon>Eukaryota</taxon>
        <taxon>Fungi</taxon>
        <taxon>Dikarya</taxon>
        <taxon>Ascomycota</taxon>
        <taxon>Pezizomycotina</taxon>
        <taxon>Dothideomycetes</taxon>
        <taxon>Pleosporomycetidae</taxon>
        <taxon>Pleosporales</taxon>
        <taxon>Pleosporineae</taxon>
        <taxon>Cucurbitariaceae</taxon>
        <taxon>Neocucurbitaria</taxon>
    </lineage>
</organism>
<feature type="compositionally biased region" description="Polar residues" evidence="8">
    <location>
        <begin position="124"/>
        <end position="136"/>
    </location>
</feature>
<evidence type="ECO:0000256" key="8">
    <source>
        <dbReference type="SAM" id="MobiDB-lite"/>
    </source>
</evidence>
<dbReference type="Gene3D" id="1.10.3450.20">
    <property type="match status" value="1"/>
</dbReference>
<protein>
    <recommendedName>
        <fullName evidence="7">Nuclear pore complex protein</fullName>
    </recommendedName>
</protein>
<evidence type="ECO:0000256" key="5">
    <source>
        <dbReference type="ARBA" id="ARBA00023132"/>
    </source>
</evidence>
<dbReference type="GO" id="GO:0031965">
    <property type="term" value="C:nuclear membrane"/>
    <property type="evidence" value="ECO:0007669"/>
    <property type="project" value="UniProtKB-SubCell"/>
</dbReference>
<dbReference type="GO" id="GO:0006606">
    <property type="term" value="P:protein import into nucleus"/>
    <property type="evidence" value="ECO:0007669"/>
    <property type="project" value="TreeGrafter"/>
</dbReference>
<dbReference type="PANTHER" id="PTHR13003">
    <property type="entry name" value="NUP107-RELATED"/>
    <property type="match status" value="1"/>
</dbReference>
<gene>
    <name evidence="9" type="primary">NUP84</name>
    <name evidence="9" type="ORF">N0V83_006649</name>
</gene>
<dbReference type="GO" id="GO:0000973">
    <property type="term" value="P:post-transcriptional tethering of RNA polymerase II gene DNA at nuclear periphery"/>
    <property type="evidence" value="ECO:0007669"/>
    <property type="project" value="TreeGrafter"/>
</dbReference>
<comment type="subunit">
    <text evidence="7">Part of the nuclear pore complex (NPC).</text>
</comment>
<keyword evidence="2" id="KW-0509">mRNA transport</keyword>
<evidence type="ECO:0000313" key="10">
    <source>
        <dbReference type="Proteomes" id="UP001140560"/>
    </source>
</evidence>
<keyword evidence="3" id="KW-0653">Protein transport</keyword>
<dbReference type="Pfam" id="PF04121">
    <property type="entry name" value="Nup84_Nup100"/>
    <property type="match status" value="1"/>
</dbReference>
<evidence type="ECO:0000256" key="2">
    <source>
        <dbReference type="ARBA" id="ARBA00022816"/>
    </source>
</evidence>
<evidence type="ECO:0000256" key="1">
    <source>
        <dbReference type="ARBA" id="ARBA00022448"/>
    </source>
</evidence>
<dbReference type="GO" id="GO:0017056">
    <property type="term" value="F:structural constituent of nuclear pore"/>
    <property type="evidence" value="ECO:0007669"/>
    <property type="project" value="UniProtKB-UniRule"/>
</dbReference>
<feature type="region of interest" description="Disordered" evidence="8">
    <location>
        <begin position="1"/>
        <end position="46"/>
    </location>
</feature>
<comment type="function">
    <text evidence="7">Functions as a component of the nuclear pore complex (NPC).</text>
</comment>
<dbReference type="Proteomes" id="UP001140560">
    <property type="component" value="Unassembled WGS sequence"/>
</dbReference>
<keyword evidence="7" id="KW-0472">Membrane</keyword>
<name>A0A9W8Y5T5_9PLEO</name>
<feature type="compositionally biased region" description="Low complexity" evidence="8">
    <location>
        <begin position="17"/>
        <end position="30"/>
    </location>
</feature>
<keyword evidence="1 7" id="KW-0813">Transport</keyword>
<evidence type="ECO:0000256" key="7">
    <source>
        <dbReference type="RuleBase" id="RU365072"/>
    </source>
</evidence>